<dbReference type="EMBL" id="VSZS01000066">
    <property type="protein sequence ID" value="TYR30673.1"/>
    <property type="molecule type" value="Genomic_DNA"/>
</dbReference>
<gene>
    <name evidence="2" type="primary">soxZ</name>
    <name evidence="2" type="ORF">FY036_18365</name>
</gene>
<proteinExistence type="predicted"/>
<name>A0A5D4GRV1_9HYPH</name>
<dbReference type="InterPro" id="IPR013783">
    <property type="entry name" value="Ig-like_fold"/>
</dbReference>
<feature type="domain" description="Sulphur oxidation protein SoxZ" evidence="1">
    <location>
        <begin position="8"/>
        <end position="101"/>
    </location>
</feature>
<evidence type="ECO:0000313" key="3">
    <source>
        <dbReference type="Proteomes" id="UP000323258"/>
    </source>
</evidence>
<reference evidence="2 3" key="2">
    <citation type="submission" date="2019-09" db="EMBL/GenBank/DDBJ databases">
        <title>Mesorhizobium sp. MaA-C15 isolated from Microcystis aeruginosa.</title>
        <authorList>
            <person name="Jeong S.E."/>
            <person name="Jin H.M."/>
            <person name="Jeon C.O."/>
        </authorList>
    </citation>
    <scope>NUCLEOTIDE SEQUENCE [LARGE SCALE GENOMIC DNA]</scope>
    <source>
        <strain evidence="2 3">MaA-C15</strain>
    </source>
</reference>
<dbReference type="RefSeq" id="WP_148916209.1">
    <property type="nucleotide sequence ID" value="NZ_VSZS01000066.1"/>
</dbReference>
<dbReference type="SUPFAM" id="SSF81296">
    <property type="entry name" value="E set domains"/>
    <property type="match status" value="1"/>
</dbReference>
<dbReference type="InterPro" id="IPR030995">
    <property type="entry name" value="SoxZ"/>
</dbReference>
<dbReference type="AlphaFoldDB" id="A0A5D4GRV1"/>
<accession>A0A5D4GRV1</accession>
<sequence length="107" mass="11884">MSARPRVRVPETATKGEAVLIRALISHQMESGQRRDNAGNLIPRRIINTFTCAFNGHPVFSCDLAPAISANPYFEFSVKATESGTFTFTWADDDGSVYMDEQRIEVS</sequence>
<protein>
    <submittedName>
        <fullName evidence="2">Thiosulfate oxidation carrier complex protein SoxZ</fullName>
    </submittedName>
</protein>
<keyword evidence="3" id="KW-1185">Reference proteome</keyword>
<dbReference type="Proteomes" id="UP000323258">
    <property type="component" value="Unassembled WGS sequence"/>
</dbReference>
<dbReference type="NCBIfam" id="TIGR04490">
    <property type="entry name" value="SoxZ_true"/>
    <property type="match status" value="1"/>
</dbReference>
<reference evidence="2 3" key="1">
    <citation type="submission" date="2019-08" db="EMBL/GenBank/DDBJ databases">
        <authorList>
            <person name="Seo Y.L."/>
        </authorList>
    </citation>
    <scope>NUCLEOTIDE SEQUENCE [LARGE SCALE GENOMIC DNA]</scope>
    <source>
        <strain evidence="2 3">MaA-C15</strain>
    </source>
</reference>
<dbReference type="InterPro" id="IPR014880">
    <property type="entry name" value="SoxZ_dom"/>
</dbReference>
<dbReference type="Pfam" id="PF08770">
    <property type="entry name" value="SoxZ"/>
    <property type="match status" value="1"/>
</dbReference>
<dbReference type="OrthoDB" id="9795530at2"/>
<evidence type="ECO:0000259" key="1">
    <source>
        <dbReference type="Pfam" id="PF08770"/>
    </source>
</evidence>
<comment type="caution">
    <text evidence="2">The sequence shown here is derived from an EMBL/GenBank/DDBJ whole genome shotgun (WGS) entry which is preliminary data.</text>
</comment>
<organism evidence="2 3">
    <name type="scientific">Neoaquamicrobium microcysteis</name>
    <dbReference type="NCBI Taxonomy" id="2682781"/>
    <lineage>
        <taxon>Bacteria</taxon>
        <taxon>Pseudomonadati</taxon>
        <taxon>Pseudomonadota</taxon>
        <taxon>Alphaproteobacteria</taxon>
        <taxon>Hyphomicrobiales</taxon>
        <taxon>Phyllobacteriaceae</taxon>
        <taxon>Neoaquamicrobium</taxon>
    </lineage>
</organism>
<evidence type="ECO:0000313" key="2">
    <source>
        <dbReference type="EMBL" id="TYR30673.1"/>
    </source>
</evidence>
<dbReference type="Gene3D" id="2.60.40.10">
    <property type="entry name" value="Immunoglobulins"/>
    <property type="match status" value="1"/>
</dbReference>
<dbReference type="InterPro" id="IPR014756">
    <property type="entry name" value="Ig_E-set"/>
</dbReference>